<dbReference type="Gene3D" id="1.10.357.10">
    <property type="entry name" value="Tetracycline Repressor, domain 2"/>
    <property type="match status" value="1"/>
</dbReference>
<dbReference type="GO" id="GO:0003700">
    <property type="term" value="F:DNA-binding transcription factor activity"/>
    <property type="evidence" value="ECO:0007669"/>
    <property type="project" value="TreeGrafter"/>
</dbReference>
<dbReference type="SUPFAM" id="SSF48498">
    <property type="entry name" value="Tetracyclin repressor-like, C-terminal domain"/>
    <property type="match status" value="1"/>
</dbReference>
<comment type="caution">
    <text evidence="6">The sequence shown here is derived from an EMBL/GenBank/DDBJ whole genome shotgun (WGS) entry which is preliminary data.</text>
</comment>
<dbReference type="InterPro" id="IPR050109">
    <property type="entry name" value="HTH-type_TetR-like_transc_reg"/>
</dbReference>
<gene>
    <name evidence="6" type="ORF">MHIP_38110</name>
</gene>
<proteinExistence type="predicted"/>
<dbReference type="InterPro" id="IPR001647">
    <property type="entry name" value="HTH_TetR"/>
</dbReference>
<dbReference type="PROSITE" id="PS50977">
    <property type="entry name" value="HTH_TETR_2"/>
    <property type="match status" value="1"/>
</dbReference>
<reference evidence="6 7" key="1">
    <citation type="journal article" date="2019" name="Emerg. Microbes Infect.">
        <title>Comprehensive subspecies identification of 175 nontuberculous mycobacteria species based on 7547 genomic profiles.</title>
        <authorList>
            <person name="Matsumoto Y."/>
            <person name="Kinjo T."/>
            <person name="Motooka D."/>
            <person name="Nabeya D."/>
            <person name="Jung N."/>
            <person name="Uechi K."/>
            <person name="Horii T."/>
            <person name="Iida T."/>
            <person name="Fujita J."/>
            <person name="Nakamura S."/>
        </authorList>
    </citation>
    <scope>NUCLEOTIDE SEQUENCE [LARGE SCALE GENOMIC DNA]</scope>
    <source>
        <strain evidence="6 7">JCM 30996</strain>
    </source>
</reference>
<protein>
    <submittedName>
        <fullName evidence="6">Putative HTH-type transcriptional regulator</fullName>
    </submittedName>
</protein>
<keyword evidence="7" id="KW-1185">Reference proteome</keyword>
<keyword evidence="2 4" id="KW-0238">DNA-binding</keyword>
<organism evidence="6 7">
    <name type="scientific">Mycolicibacterium hippocampi</name>
    <dbReference type="NCBI Taxonomy" id="659824"/>
    <lineage>
        <taxon>Bacteria</taxon>
        <taxon>Bacillati</taxon>
        <taxon>Actinomycetota</taxon>
        <taxon>Actinomycetes</taxon>
        <taxon>Mycobacteriales</taxon>
        <taxon>Mycobacteriaceae</taxon>
        <taxon>Mycolicibacterium</taxon>
    </lineage>
</organism>
<dbReference type="EMBL" id="BLLB01000002">
    <property type="protein sequence ID" value="GFH03328.1"/>
    <property type="molecule type" value="Genomic_DNA"/>
</dbReference>
<feature type="domain" description="HTH tetR-type" evidence="5">
    <location>
        <begin position="35"/>
        <end position="95"/>
    </location>
</feature>
<dbReference type="AlphaFoldDB" id="A0A7I9ZRN6"/>
<dbReference type="Proteomes" id="UP000465304">
    <property type="component" value="Unassembled WGS sequence"/>
</dbReference>
<name>A0A7I9ZRN6_9MYCO</name>
<dbReference type="InterPro" id="IPR036271">
    <property type="entry name" value="Tet_transcr_reg_TetR-rel_C_sf"/>
</dbReference>
<feature type="DNA-binding region" description="H-T-H motif" evidence="4">
    <location>
        <begin position="58"/>
        <end position="77"/>
    </location>
</feature>
<evidence type="ECO:0000256" key="2">
    <source>
        <dbReference type="ARBA" id="ARBA00023125"/>
    </source>
</evidence>
<dbReference type="SUPFAM" id="SSF46689">
    <property type="entry name" value="Homeodomain-like"/>
    <property type="match status" value="1"/>
</dbReference>
<evidence type="ECO:0000256" key="3">
    <source>
        <dbReference type="ARBA" id="ARBA00023163"/>
    </source>
</evidence>
<keyword evidence="3" id="KW-0804">Transcription</keyword>
<evidence type="ECO:0000256" key="4">
    <source>
        <dbReference type="PROSITE-ProRule" id="PRU00335"/>
    </source>
</evidence>
<dbReference type="PANTHER" id="PTHR30055">
    <property type="entry name" value="HTH-TYPE TRANSCRIPTIONAL REGULATOR RUTR"/>
    <property type="match status" value="1"/>
</dbReference>
<dbReference type="Pfam" id="PF00440">
    <property type="entry name" value="TetR_N"/>
    <property type="match status" value="1"/>
</dbReference>
<dbReference type="GO" id="GO:0000976">
    <property type="term" value="F:transcription cis-regulatory region binding"/>
    <property type="evidence" value="ECO:0007669"/>
    <property type="project" value="TreeGrafter"/>
</dbReference>
<dbReference type="InterPro" id="IPR009057">
    <property type="entry name" value="Homeodomain-like_sf"/>
</dbReference>
<accession>A0A7I9ZRN6</accession>
<keyword evidence="1" id="KW-0805">Transcription regulation</keyword>
<evidence type="ECO:0000313" key="7">
    <source>
        <dbReference type="Proteomes" id="UP000465304"/>
    </source>
</evidence>
<dbReference type="Pfam" id="PF13305">
    <property type="entry name" value="TetR_C_33"/>
    <property type="match status" value="1"/>
</dbReference>
<evidence type="ECO:0000313" key="6">
    <source>
        <dbReference type="EMBL" id="GFH03328.1"/>
    </source>
</evidence>
<evidence type="ECO:0000256" key="1">
    <source>
        <dbReference type="ARBA" id="ARBA00023015"/>
    </source>
</evidence>
<dbReference type="InterPro" id="IPR025996">
    <property type="entry name" value="MT1864/Rv1816-like_C"/>
</dbReference>
<sequence length="264" mass="28345">MLSPPRLSRRASEIKSSDLVLCHTGPVGKRQDSRDRTERRIVELGRRHLVTEGAAGLSLRAIARDLGMVSSAVYRYVGSRDELLTLLLVDAYTDLADAVEHARDAAPDSWREQLLAMGRAARSWAVREPASWTLLYGSPVPGYHAPREQTVAPGTRVVGALFGVVATGVANGEVPSSETGAKTAASKSTVPPSLSSDFDRLRAEFDFAVDDTVVAKCLVLWATLVGAISLEVFGQYGSDTFTDNAVVFDTQLSLVVEMLAGQNA</sequence>
<evidence type="ECO:0000259" key="5">
    <source>
        <dbReference type="PROSITE" id="PS50977"/>
    </source>
</evidence>
<dbReference type="PANTHER" id="PTHR30055:SF243">
    <property type="entry name" value="HTH-TYPE TRANSCRIPTIONAL REGULATOR RV1816"/>
    <property type="match status" value="1"/>
</dbReference>